<accession>A0A200QVM0</accession>
<protein>
    <submittedName>
        <fullName evidence="2">Uncharacterized protein</fullName>
    </submittedName>
</protein>
<gene>
    <name evidence="2" type="ORF">BVC80_1035g1</name>
</gene>
<dbReference type="EMBL" id="MVGT01001038">
    <property type="protein sequence ID" value="OVA14509.1"/>
    <property type="molecule type" value="Genomic_DNA"/>
</dbReference>
<evidence type="ECO:0000313" key="2">
    <source>
        <dbReference type="EMBL" id="OVA14509.1"/>
    </source>
</evidence>
<proteinExistence type="predicted"/>
<evidence type="ECO:0000256" key="1">
    <source>
        <dbReference type="SAM" id="MobiDB-lite"/>
    </source>
</evidence>
<name>A0A200QVM0_MACCD</name>
<sequence length="171" mass="19345">MGRAKAPVSRDPPPSNPVERLPMTRSNRKRRMLSRAGGQPTEVNDASSSAPPSNLDIGAPTDPSLLQSFEFQVAARIWSGDVLILDSGWSTSLDVHNRYMTLKKWPLEGERQFAKDVVERAHLTILAEPYYPNRILRQLGRVQSIPIPPMRTMQPRIRTSRITYPRAKPYT</sequence>
<keyword evidence="3" id="KW-1185">Reference proteome</keyword>
<dbReference type="OrthoDB" id="1733861at2759"/>
<dbReference type="AlphaFoldDB" id="A0A200QVM0"/>
<dbReference type="InParanoid" id="A0A200QVM0"/>
<feature type="region of interest" description="Disordered" evidence="1">
    <location>
        <begin position="1"/>
        <end position="61"/>
    </location>
</feature>
<dbReference type="Proteomes" id="UP000195402">
    <property type="component" value="Unassembled WGS sequence"/>
</dbReference>
<comment type="caution">
    <text evidence="2">The sequence shown here is derived from an EMBL/GenBank/DDBJ whole genome shotgun (WGS) entry which is preliminary data.</text>
</comment>
<organism evidence="2 3">
    <name type="scientific">Macleaya cordata</name>
    <name type="common">Five-seeded plume-poppy</name>
    <name type="synonym">Bocconia cordata</name>
    <dbReference type="NCBI Taxonomy" id="56857"/>
    <lineage>
        <taxon>Eukaryota</taxon>
        <taxon>Viridiplantae</taxon>
        <taxon>Streptophyta</taxon>
        <taxon>Embryophyta</taxon>
        <taxon>Tracheophyta</taxon>
        <taxon>Spermatophyta</taxon>
        <taxon>Magnoliopsida</taxon>
        <taxon>Ranunculales</taxon>
        <taxon>Papaveraceae</taxon>
        <taxon>Papaveroideae</taxon>
        <taxon>Macleaya</taxon>
    </lineage>
</organism>
<feature type="compositionally biased region" description="Polar residues" evidence="1">
    <location>
        <begin position="41"/>
        <end position="52"/>
    </location>
</feature>
<reference evidence="2 3" key="1">
    <citation type="journal article" date="2017" name="Mol. Plant">
        <title>The Genome of Medicinal Plant Macleaya cordata Provides New Insights into Benzylisoquinoline Alkaloids Metabolism.</title>
        <authorList>
            <person name="Liu X."/>
            <person name="Liu Y."/>
            <person name="Huang P."/>
            <person name="Ma Y."/>
            <person name="Qing Z."/>
            <person name="Tang Q."/>
            <person name="Cao H."/>
            <person name="Cheng P."/>
            <person name="Zheng Y."/>
            <person name="Yuan Z."/>
            <person name="Zhou Y."/>
            <person name="Liu J."/>
            <person name="Tang Z."/>
            <person name="Zhuo Y."/>
            <person name="Zhang Y."/>
            <person name="Yu L."/>
            <person name="Huang J."/>
            <person name="Yang P."/>
            <person name="Peng Q."/>
            <person name="Zhang J."/>
            <person name="Jiang W."/>
            <person name="Zhang Z."/>
            <person name="Lin K."/>
            <person name="Ro D.K."/>
            <person name="Chen X."/>
            <person name="Xiong X."/>
            <person name="Shang Y."/>
            <person name="Huang S."/>
            <person name="Zeng J."/>
        </authorList>
    </citation>
    <scope>NUCLEOTIDE SEQUENCE [LARGE SCALE GENOMIC DNA]</scope>
    <source>
        <strain evidence="3">cv. BLH2017</strain>
        <tissue evidence="2">Root</tissue>
    </source>
</reference>
<evidence type="ECO:0000313" key="3">
    <source>
        <dbReference type="Proteomes" id="UP000195402"/>
    </source>
</evidence>